<reference evidence="2 3" key="1">
    <citation type="submission" date="2021-08" db="EMBL/GenBank/DDBJ databases">
        <title>The genome sequence of Chitinophaga sp. B61.</title>
        <authorList>
            <person name="Zhang X."/>
        </authorList>
    </citation>
    <scope>NUCLEOTIDE SEQUENCE [LARGE SCALE GENOMIC DNA]</scope>
    <source>
        <strain evidence="2 3">B61</strain>
    </source>
</reference>
<dbReference type="PIRSF" id="PIRSF038896">
    <property type="entry name" value="NAPE-PLD"/>
    <property type="match status" value="1"/>
</dbReference>
<protein>
    <submittedName>
        <fullName evidence="2">MBL fold metallo-hydrolase</fullName>
    </submittedName>
</protein>
<evidence type="ECO:0000259" key="1">
    <source>
        <dbReference type="Pfam" id="PF12706"/>
    </source>
</evidence>
<dbReference type="Gene3D" id="3.60.15.10">
    <property type="entry name" value="Ribonuclease Z/Hydroxyacylglutathione hydrolase-like"/>
    <property type="match status" value="1"/>
</dbReference>
<dbReference type="RefSeq" id="WP_220252915.1">
    <property type="nucleotide sequence ID" value="NZ_JAICCF010000005.1"/>
</dbReference>
<comment type="caution">
    <text evidence="2">The sequence shown here is derived from an EMBL/GenBank/DDBJ whole genome shotgun (WGS) entry which is preliminary data.</text>
</comment>
<evidence type="ECO:0000313" key="3">
    <source>
        <dbReference type="Proteomes" id="UP000812961"/>
    </source>
</evidence>
<dbReference type="PANTHER" id="PTHR15032">
    <property type="entry name" value="N-ACYL-PHOSPHATIDYLETHANOLAMINE-HYDROLYZING PHOSPHOLIPASE D"/>
    <property type="match status" value="1"/>
</dbReference>
<name>A0ABS7GK73_9BACT</name>
<dbReference type="InterPro" id="IPR036866">
    <property type="entry name" value="RibonucZ/Hydroxyglut_hydro"/>
</dbReference>
<accession>A0ABS7GK73</accession>
<dbReference type="Pfam" id="PF12706">
    <property type="entry name" value="Lactamase_B_2"/>
    <property type="match status" value="1"/>
</dbReference>
<dbReference type="Proteomes" id="UP000812961">
    <property type="component" value="Unassembled WGS sequence"/>
</dbReference>
<evidence type="ECO:0000313" key="2">
    <source>
        <dbReference type="EMBL" id="MBW8687585.1"/>
    </source>
</evidence>
<dbReference type="EMBL" id="JAICCF010000005">
    <property type="protein sequence ID" value="MBW8687585.1"/>
    <property type="molecule type" value="Genomic_DNA"/>
</dbReference>
<dbReference type="SUPFAM" id="SSF56281">
    <property type="entry name" value="Metallo-hydrolase/oxidoreductase"/>
    <property type="match status" value="1"/>
</dbReference>
<feature type="domain" description="Metallo-beta-lactamase" evidence="1">
    <location>
        <begin position="97"/>
        <end position="289"/>
    </location>
</feature>
<proteinExistence type="predicted"/>
<gene>
    <name evidence="2" type="ORF">K1Y79_24825</name>
</gene>
<organism evidence="2 3">
    <name type="scientific">Chitinophaga rhizophila</name>
    <dbReference type="NCBI Taxonomy" id="2866212"/>
    <lineage>
        <taxon>Bacteria</taxon>
        <taxon>Pseudomonadati</taxon>
        <taxon>Bacteroidota</taxon>
        <taxon>Chitinophagia</taxon>
        <taxon>Chitinophagales</taxon>
        <taxon>Chitinophagaceae</taxon>
        <taxon>Chitinophaga</taxon>
    </lineage>
</organism>
<dbReference type="PANTHER" id="PTHR15032:SF4">
    <property type="entry name" value="N-ACYL-PHOSPHATIDYLETHANOLAMINE-HYDROLYZING PHOSPHOLIPASE D"/>
    <property type="match status" value="1"/>
</dbReference>
<dbReference type="InterPro" id="IPR024884">
    <property type="entry name" value="NAPE-PLD"/>
</dbReference>
<sequence length="330" mass="37816">MEYVSNPALHGLQLPFEWKGTPVDGQGRFVNYEFPHRYSLRDVLKWRLQSNPQRAEKKQEQWHPAIDKSAAFLHAPDDCIVWLGHATFFIRLAGIQLLIDPVFYNIPLIKRKVTFPIEPAHLKGLDYVLISHNHLDHCDKRSLQLVADNNPGATYLTGLRMESLLHRFTNSNNIQAAGWYQQYNTDDRIKICYLPARHWTKRGLRDVNRQLWGAFVIQGAGKTIYFAADSGYGSHFTDAGRIFPHIDYCIIGIGAYKPEWFMAQSHVSPKDAVKACNDMHAGVMIPMHYGTFDLADEPMGDPISALLHLKQQEYIHGRLENRKIGEMLPI</sequence>
<dbReference type="InterPro" id="IPR001279">
    <property type="entry name" value="Metallo-B-lactamas"/>
</dbReference>
<keyword evidence="3" id="KW-1185">Reference proteome</keyword>